<reference evidence="1" key="1">
    <citation type="submission" date="2016-06" db="EMBL/GenBank/DDBJ databases">
        <authorList>
            <person name="Van Tyne D."/>
        </authorList>
    </citation>
    <scope>NUCLEOTIDE SEQUENCE</scope>
    <source>
        <strain evidence="1">JM9A</strain>
    </source>
</reference>
<name>A0ABV0F335_9ENTE</name>
<dbReference type="RefSeq" id="WP_161869163.1">
    <property type="nucleotide sequence ID" value="NZ_JBMRGR010000031.1"/>
</dbReference>
<evidence type="ECO:0000313" key="2">
    <source>
        <dbReference type="Proteomes" id="UP001429357"/>
    </source>
</evidence>
<keyword evidence="2" id="KW-1185">Reference proteome</keyword>
<reference evidence="1" key="2">
    <citation type="submission" date="2024-02" db="EMBL/GenBank/DDBJ databases">
        <title>The Genome Sequence of Enterococcus diestrammenae JM9A.</title>
        <authorList>
            <person name="Earl A."/>
            <person name="Manson A."/>
            <person name="Gilmore M."/>
            <person name="Sanders J."/>
            <person name="Shea T."/>
            <person name="Howe W."/>
            <person name="Livny J."/>
            <person name="Cuomo C."/>
            <person name="Neafsey D."/>
            <person name="Birren B."/>
        </authorList>
    </citation>
    <scope>NUCLEOTIDE SEQUENCE</scope>
    <source>
        <strain evidence="1">JM9A</strain>
    </source>
</reference>
<accession>A0ABV0F335</accession>
<comment type="caution">
    <text evidence="1">The sequence shown here is derived from an EMBL/GenBank/DDBJ whole genome shotgun (WGS) entry which is preliminary data.</text>
</comment>
<dbReference type="EMBL" id="MAEI02000001">
    <property type="protein sequence ID" value="MEO1782461.1"/>
    <property type="molecule type" value="Genomic_DNA"/>
</dbReference>
<organism evidence="1 2">
    <name type="scientific">Enterococcus diestrammenae</name>
    <dbReference type="NCBI Taxonomy" id="1155073"/>
    <lineage>
        <taxon>Bacteria</taxon>
        <taxon>Bacillati</taxon>
        <taxon>Bacillota</taxon>
        <taxon>Bacilli</taxon>
        <taxon>Lactobacillales</taxon>
        <taxon>Enterococcaceae</taxon>
        <taxon>Enterococcus</taxon>
    </lineage>
</organism>
<proteinExistence type="predicted"/>
<dbReference type="Proteomes" id="UP001429357">
    <property type="component" value="Unassembled WGS sequence"/>
</dbReference>
<protein>
    <submittedName>
        <fullName evidence="1">Uncharacterized protein</fullName>
    </submittedName>
</protein>
<sequence>MSQTIKELFLGLTDQEKQEVAKNYQRHFAEREEPDFLPVLQDLYQRLQRPLPAIPMGARLKITSFSEYDNGARLLAAYQEKALADPKAAEEPEYPYYIAENGDKIQGPPLPTLAAEIRRLEAEMANDAWEETYYPDFSYFDGGQPPQPEDFTTEEKFLQAQDAFLYGYAIDFIPIEQLLHLPIELSETDRSRLPVSLILADFLYETYFFGGENVDSMKQELLADVQQEQLDADKLLAKHYNAQQLDAKLAAFFADEHQAQKNSHQDYERGEK</sequence>
<evidence type="ECO:0000313" key="1">
    <source>
        <dbReference type="EMBL" id="MEO1782461.1"/>
    </source>
</evidence>
<gene>
    <name evidence="1" type="ORF">BAU18_002055</name>
</gene>